<organism evidence="2 3">
    <name type="scientific">Paraconexibacter antarcticus</name>
    <dbReference type="NCBI Taxonomy" id="2949664"/>
    <lineage>
        <taxon>Bacteria</taxon>
        <taxon>Bacillati</taxon>
        <taxon>Actinomycetota</taxon>
        <taxon>Thermoleophilia</taxon>
        <taxon>Solirubrobacterales</taxon>
        <taxon>Paraconexibacteraceae</taxon>
        <taxon>Paraconexibacter</taxon>
    </lineage>
</organism>
<dbReference type="PANTHER" id="PTHR33993">
    <property type="entry name" value="GLYOXALASE-RELATED"/>
    <property type="match status" value="1"/>
</dbReference>
<gene>
    <name evidence="2" type="ORF">NBH00_03960</name>
</gene>
<dbReference type="RefSeq" id="WP_254572053.1">
    <property type="nucleotide sequence ID" value="NZ_CP098502.1"/>
</dbReference>
<evidence type="ECO:0000313" key="2">
    <source>
        <dbReference type="EMBL" id="UTI65372.1"/>
    </source>
</evidence>
<evidence type="ECO:0000313" key="3">
    <source>
        <dbReference type="Proteomes" id="UP001056035"/>
    </source>
</evidence>
<dbReference type="InterPro" id="IPR029068">
    <property type="entry name" value="Glyas_Bleomycin-R_OHBP_Dase"/>
</dbReference>
<dbReference type="Pfam" id="PF00903">
    <property type="entry name" value="Glyoxalase"/>
    <property type="match status" value="1"/>
</dbReference>
<dbReference type="InterPro" id="IPR037523">
    <property type="entry name" value="VOC_core"/>
</dbReference>
<protein>
    <submittedName>
        <fullName evidence="2">VOC family protein</fullName>
    </submittedName>
</protein>
<feature type="domain" description="VOC" evidence="1">
    <location>
        <begin position="4"/>
        <end position="115"/>
    </location>
</feature>
<evidence type="ECO:0000259" key="1">
    <source>
        <dbReference type="PROSITE" id="PS51819"/>
    </source>
</evidence>
<dbReference type="SUPFAM" id="SSF54593">
    <property type="entry name" value="Glyoxalase/Bleomycin resistance protein/Dihydroxybiphenyl dioxygenase"/>
    <property type="match status" value="1"/>
</dbReference>
<dbReference type="PROSITE" id="PS51819">
    <property type="entry name" value="VOC"/>
    <property type="match status" value="1"/>
</dbReference>
<name>A0ABY5DWW9_9ACTN</name>
<reference evidence="2 3" key="1">
    <citation type="submission" date="2022-06" db="EMBL/GenBank/DDBJ databases">
        <title>Paraconexibacter antarcticus.</title>
        <authorList>
            <person name="Kim C.S."/>
        </authorList>
    </citation>
    <scope>NUCLEOTIDE SEQUENCE [LARGE SCALE GENOMIC DNA]</scope>
    <source>
        <strain evidence="2 3">02-257</strain>
    </source>
</reference>
<proteinExistence type="predicted"/>
<keyword evidence="3" id="KW-1185">Reference proteome</keyword>
<dbReference type="Proteomes" id="UP001056035">
    <property type="component" value="Chromosome"/>
</dbReference>
<dbReference type="EMBL" id="CP098502">
    <property type="protein sequence ID" value="UTI65372.1"/>
    <property type="molecule type" value="Genomic_DNA"/>
</dbReference>
<dbReference type="Gene3D" id="3.10.180.10">
    <property type="entry name" value="2,3-Dihydroxybiphenyl 1,2-Dioxygenase, domain 1"/>
    <property type="match status" value="1"/>
</dbReference>
<sequence>MINGISAVWLPVSDMDRAVDFYEQKLGLTVKERQPEWSELELDGQCIGLNGRPEETAGGDGGALIAFSAGDSIEAEVERLKGEGVEFSGGISDHPWGRIVPFKDPDGNDLQLFAPPA</sequence>
<dbReference type="InterPro" id="IPR004360">
    <property type="entry name" value="Glyas_Fos-R_dOase_dom"/>
</dbReference>
<dbReference type="InterPro" id="IPR052164">
    <property type="entry name" value="Anthracycline_SecMetBiosynth"/>
</dbReference>
<accession>A0ABY5DWW9</accession>